<dbReference type="InterPro" id="IPR028994">
    <property type="entry name" value="Integrin_alpha_N"/>
</dbReference>
<keyword evidence="1 2" id="KW-0732">Signal</keyword>
<dbReference type="NCBIfam" id="TIGR04183">
    <property type="entry name" value="Por_Secre_tail"/>
    <property type="match status" value="1"/>
</dbReference>
<dbReference type="Proteomes" id="UP000199321">
    <property type="component" value="Unassembled WGS sequence"/>
</dbReference>
<evidence type="ECO:0000256" key="2">
    <source>
        <dbReference type="SAM" id="SignalP"/>
    </source>
</evidence>
<proteinExistence type="predicted"/>
<feature type="domain" description="Secretion system C-terminal sorting" evidence="3">
    <location>
        <begin position="393"/>
        <end position="459"/>
    </location>
</feature>
<dbReference type="PANTHER" id="PTHR44103:SF1">
    <property type="entry name" value="PROPROTEIN CONVERTASE P"/>
    <property type="match status" value="1"/>
</dbReference>
<organism evidence="4 5">
    <name type="scientific">Ulvibacter litoralis</name>
    <dbReference type="NCBI Taxonomy" id="227084"/>
    <lineage>
        <taxon>Bacteria</taxon>
        <taxon>Pseudomonadati</taxon>
        <taxon>Bacteroidota</taxon>
        <taxon>Flavobacteriia</taxon>
        <taxon>Flavobacteriales</taxon>
        <taxon>Flavobacteriaceae</taxon>
        <taxon>Ulvibacter</taxon>
    </lineage>
</organism>
<dbReference type="EMBL" id="FNBA01000006">
    <property type="protein sequence ID" value="SDF13738.1"/>
    <property type="molecule type" value="Genomic_DNA"/>
</dbReference>
<dbReference type="AlphaFoldDB" id="A0A1G7IME4"/>
<dbReference type="Pfam" id="PF18962">
    <property type="entry name" value="Por_Secre_tail"/>
    <property type="match status" value="1"/>
</dbReference>
<dbReference type="OrthoDB" id="9816120at2"/>
<dbReference type="InterPro" id="IPR013517">
    <property type="entry name" value="FG-GAP"/>
</dbReference>
<reference evidence="4 5" key="1">
    <citation type="submission" date="2016-10" db="EMBL/GenBank/DDBJ databases">
        <authorList>
            <person name="de Groot N.N."/>
        </authorList>
    </citation>
    <scope>NUCLEOTIDE SEQUENCE [LARGE SCALE GENOMIC DNA]</scope>
    <source>
        <strain evidence="4 5">DSM 16195</strain>
    </source>
</reference>
<name>A0A1G7IME4_9FLAO</name>
<feature type="signal peptide" evidence="2">
    <location>
        <begin position="1"/>
        <end position="18"/>
    </location>
</feature>
<evidence type="ECO:0000256" key="1">
    <source>
        <dbReference type="ARBA" id="ARBA00022729"/>
    </source>
</evidence>
<dbReference type="STRING" id="227084.SAMN05421855_10682"/>
<protein>
    <submittedName>
        <fullName evidence="4">Por secretion system C-terminal sorting domain-containing protein</fullName>
    </submittedName>
</protein>
<evidence type="ECO:0000259" key="3">
    <source>
        <dbReference type="Pfam" id="PF18962"/>
    </source>
</evidence>
<evidence type="ECO:0000313" key="4">
    <source>
        <dbReference type="EMBL" id="SDF13738.1"/>
    </source>
</evidence>
<feature type="chain" id="PRO_5011792604" evidence="2">
    <location>
        <begin position="19"/>
        <end position="461"/>
    </location>
</feature>
<dbReference type="Pfam" id="PF13517">
    <property type="entry name" value="FG-GAP_3"/>
    <property type="match status" value="3"/>
</dbReference>
<dbReference type="PANTHER" id="PTHR44103">
    <property type="entry name" value="PROPROTEIN CONVERTASE P"/>
    <property type="match status" value="1"/>
</dbReference>
<gene>
    <name evidence="4" type="ORF">SAMN05421855_10682</name>
</gene>
<sequence>MKTTLLLITSLFCISAYAQFGPQQIISSTDKAYYSIPLDIDNDGYIDVLKATLDDYELLWHRNLDGTGNFGPEIYIDITSAFYTSIHFVDLDSDGDNDLLFQENNPRTISWIENLDGSGSFGPRTVILENQADFISSVSASDIDNDQDLDLIVTYTNTTVDRLVWYENLDGLANFGPANTILENQIEIFPPLLVDLDNDGDLDILTSNETTSSAAKLVWLKNLGNAVFDDETELYQFQFLLSDWTSIVNIQSVDINTDQKNDIVISTHNDDTGTFDYWLENIDQQGNFSSIQSLPVSGKFVDIDADGDNDILTGNNFTNRLYWVENSDGLGTYTTERTITTEVDFLRYYDTADFNGDGLLDVVSSSIGDNKVAWYENLGVAGISENLENTFVLFPNPTQTKITILSNTEVETIELYTSLGQKINTYSHTETIDVSAFASGIYTVHIIGIDGTSETQKIVKQ</sequence>
<evidence type="ECO:0000313" key="5">
    <source>
        <dbReference type="Proteomes" id="UP000199321"/>
    </source>
</evidence>
<accession>A0A1G7IME4</accession>
<keyword evidence="5" id="KW-1185">Reference proteome</keyword>
<dbReference type="InterPro" id="IPR026444">
    <property type="entry name" value="Secre_tail"/>
</dbReference>
<dbReference type="SUPFAM" id="SSF69318">
    <property type="entry name" value="Integrin alpha N-terminal domain"/>
    <property type="match status" value="1"/>
</dbReference>
<dbReference type="Gene3D" id="2.130.10.130">
    <property type="entry name" value="Integrin alpha, N-terminal"/>
    <property type="match status" value="1"/>
</dbReference>
<dbReference type="RefSeq" id="WP_093145164.1">
    <property type="nucleotide sequence ID" value="NZ_BMWO01000006.1"/>
</dbReference>